<gene>
    <name evidence="1" type="ORF">ACFOD3_23810</name>
</gene>
<comment type="caution">
    <text evidence="1">The sequence shown here is derived from an EMBL/GenBank/DDBJ whole genome shotgun (WGS) entry which is preliminary data.</text>
</comment>
<dbReference type="RefSeq" id="WP_216839236.1">
    <property type="nucleotide sequence ID" value="NZ_JAFNJS010000008.1"/>
</dbReference>
<dbReference type="EMBL" id="JBHRSB010000008">
    <property type="protein sequence ID" value="MFC3002946.1"/>
    <property type="molecule type" value="Genomic_DNA"/>
</dbReference>
<name>A0ABV7C1B7_9PROT</name>
<proteinExistence type="predicted"/>
<accession>A0ABV7C1B7</accession>
<dbReference type="Proteomes" id="UP001595420">
    <property type="component" value="Unassembled WGS sequence"/>
</dbReference>
<evidence type="ECO:0000313" key="1">
    <source>
        <dbReference type="EMBL" id="MFC3002946.1"/>
    </source>
</evidence>
<keyword evidence="2" id="KW-1185">Reference proteome</keyword>
<sequence>MSDPLRTALDAAALAMMTPADRMHAEQFHGGKPGPGHRAQAALGIAAFQRALPPCWHMDKPREEIAAAVERAAHD</sequence>
<organism evidence="1 2">
    <name type="scientific">Falsiroseomonas tokyonensis</name>
    <dbReference type="NCBI Taxonomy" id="430521"/>
    <lineage>
        <taxon>Bacteria</taxon>
        <taxon>Pseudomonadati</taxon>
        <taxon>Pseudomonadota</taxon>
        <taxon>Alphaproteobacteria</taxon>
        <taxon>Acetobacterales</taxon>
        <taxon>Roseomonadaceae</taxon>
        <taxon>Falsiroseomonas</taxon>
    </lineage>
</organism>
<protein>
    <submittedName>
        <fullName evidence="1">Uncharacterized protein</fullName>
    </submittedName>
</protein>
<evidence type="ECO:0000313" key="2">
    <source>
        <dbReference type="Proteomes" id="UP001595420"/>
    </source>
</evidence>
<reference evidence="2" key="1">
    <citation type="journal article" date="2019" name="Int. J. Syst. Evol. Microbiol.">
        <title>The Global Catalogue of Microorganisms (GCM) 10K type strain sequencing project: providing services to taxonomists for standard genome sequencing and annotation.</title>
        <authorList>
            <consortium name="The Broad Institute Genomics Platform"/>
            <consortium name="The Broad Institute Genome Sequencing Center for Infectious Disease"/>
            <person name="Wu L."/>
            <person name="Ma J."/>
        </authorList>
    </citation>
    <scope>NUCLEOTIDE SEQUENCE [LARGE SCALE GENOMIC DNA]</scope>
    <source>
        <strain evidence="2">CGMCC 1.16855</strain>
    </source>
</reference>